<feature type="compositionally biased region" description="Basic and acidic residues" evidence="8">
    <location>
        <begin position="1038"/>
        <end position="1050"/>
    </location>
</feature>
<keyword evidence="6 9" id="KW-0472">Membrane</keyword>
<dbReference type="KEGG" id="tasa:A1Q1_03565"/>
<dbReference type="GO" id="GO:0030322">
    <property type="term" value="P:stabilization of membrane potential"/>
    <property type="evidence" value="ECO:0007669"/>
    <property type="project" value="TreeGrafter"/>
</dbReference>
<dbReference type="InterPro" id="IPR003280">
    <property type="entry name" value="2pore_dom_K_chnl"/>
</dbReference>
<comment type="subcellular location">
    <subcellularLocation>
        <location evidence="1">Membrane</location>
        <topology evidence="1">Multi-pass membrane protein</topology>
    </subcellularLocation>
</comment>
<feature type="compositionally biased region" description="Pro residues" evidence="8">
    <location>
        <begin position="1209"/>
        <end position="1218"/>
    </location>
</feature>
<evidence type="ECO:0000256" key="9">
    <source>
        <dbReference type="SAM" id="Phobius"/>
    </source>
</evidence>
<evidence type="ECO:0000256" key="4">
    <source>
        <dbReference type="ARBA" id="ARBA00022989"/>
    </source>
</evidence>
<feature type="transmembrane region" description="Helical" evidence="9">
    <location>
        <begin position="173"/>
        <end position="193"/>
    </location>
</feature>
<dbReference type="SUPFAM" id="SSF81324">
    <property type="entry name" value="Voltage-gated potassium channels"/>
    <property type="match status" value="1"/>
</dbReference>
<dbReference type="PANTHER" id="PTHR11003:SF345">
    <property type="entry name" value="TWIK FAMILY OF POTASSIUM CHANNELS PROTEIN 18"/>
    <property type="match status" value="1"/>
</dbReference>
<feature type="compositionally biased region" description="Basic and acidic residues" evidence="8">
    <location>
        <begin position="893"/>
        <end position="903"/>
    </location>
</feature>
<feature type="transmembrane region" description="Helical" evidence="9">
    <location>
        <begin position="268"/>
        <end position="292"/>
    </location>
</feature>
<evidence type="ECO:0000256" key="2">
    <source>
        <dbReference type="ARBA" id="ARBA00022448"/>
    </source>
</evidence>
<evidence type="ECO:0000256" key="5">
    <source>
        <dbReference type="ARBA" id="ARBA00023065"/>
    </source>
</evidence>
<dbReference type="GO" id="GO:0005886">
    <property type="term" value="C:plasma membrane"/>
    <property type="evidence" value="ECO:0007669"/>
    <property type="project" value="TreeGrafter"/>
</dbReference>
<keyword evidence="2" id="KW-0813">Transport</keyword>
<feature type="compositionally biased region" description="Basic residues" evidence="8">
    <location>
        <begin position="805"/>
        <end position="819"/>
    </location>
</feature>
<dbReference type="EMBL" id="ALBS01000236">
    <property type="protein sequence ID" value="EJT47592.1"/>
    <property type="molecule type" value="Genomic_DNA"/>
</dbReference>
<feature type="region of interest" description="Disordered" evidence="8">
    <location>
        <begin position="1"/>
        <end position="44"/>
    </location>
</feature>
<evidence type="ECO:0000313" key="12">
    <source>
        <dbReference type="Proteomes" id="UP000002748"/>
    </source>
</evidence>
<feature type="compositionally biased region" description="Basic and acidic residues" evidence="8">
    <location>
        <begin position="1238"/>
        <end position="1254"/>
    </location>
</feature>
<evidence type="ECO:0000256" key="7">
    <source>
        <dbReference type="ARBA" id="ARBA00023303"/>
    </source>
</evidence>
<feature type="region of interest" description="Disordered" evidence="8">
    <location>
        <begin position="957"/>
        <end position="1300"/>
    </location>
</feature>
<feature type="compositionally biased region" description="Basic and acidic residues" evidence="8">
    <location>
        <begin position="466"/>
        <end position="493"/>
    </location>
</feature>
<organism evidence="11 12">
    <name type="scientific">Trichosporon asahii var. asahii (strain ATCC 90039 / CBS 2479 / JCM 2466 / KCTC 7840 / NBRC 103889/ NCYC 2677 / UAMH 7654)</name>
    <name type="common">Yeast</name>
    <dbReference type="NCBI Taxonomy" id="1186058"/>
    <lineage>
        <taxon>Eukaryota</taxon>
        <taxon>Fungi</taxon>
        <taxon>Dikarya</taxon>
        <taxon>Basidiomycota</taxon>
        <taxon>Agaricomycotina</taxon>
        <taxon>Tremellomycetes</taxon>
        <taxon>Trichosporonales</taxon>
        <taxon>Trichosporonaceae</taxon>
        <taxon>Trichosporon</taxon>
    </lineage>
</organism>
<feature type="compositionally biased region" description="Basic and acidic residues" evidence="8">
    <location>
        <begin position="869"/>
        <end position="878"/>
    </location>
</feature>
<keyword evidence="3 9" id="KW-0812">Transmembrane</keyword>
<evidence type="ECO:0000256" key="6">
    <source>
        <dbReference type="ARBA" id="ARBA00023136"/>
    </source>
</evidence>
<keyword evidence="7 11" id="KW-0407">Ion channel</keyword>
<protein>
    <submittedName>
        <fullName evidence="11">Potassium channel</fullName>
    </submittedName>
</protein>
<feature type="compositionally biased region" description="Acidic residues" evidence="8">
    <location>
        <begin position="1074"/>
        <end position="1083"/>
    </location>
</feature>
<dbReference type="HOGENOM" id="CLU_260934_0_0_1"/>
<feature type="region of interest" description="Disordered" evidence="8">
    <location>
        <begin position="754"/>
        <end position="914"/>
    </location>
</feature>
<feature type="region of interest" description="Disordered" evidence="8">
    <location>
        <begin position="657"/>
        <end position="685"/>
    </location>
</feature>
<feature type="compositionally biased region" description="Basic and acidic residues" evidence="8">
    <location>
        <begin position="1129"/>
        <end position="1148"/>
    </location>
</feature>
<evidence type="ECO:0000259" key="10">
    <source>
        <dbReference type="Pfam" id="PF07885"/>
    </source>
</evidence>
<proteinExistence type="predicted"/>
<dbReference type="GeneID" id="25987078"/>
<dbReference type="VEuPathDB" id="FungiDB:A1Q1_03565"/>
<feature type="transmembrane region" description="Helical" evidence="9">
    <location>
        <begin position="132"/>
        <end position="153"/>
    </location>
</feature>
<evidence type="ECO:0000256" key="3">
    <source>
        <dbReference type="ARBA" id="ARBA00022692"/>
    </source>
</evidence>
<feature type="compositionally biased region" description="Low complexity" evidence="8">
    <location>
        <begin position="11"/>
        <end position="20"/>
    </location>
</feature>
<dbReference type="GO" id="GO:0022841">
    <property type="term" value="F:potassium ion leak channel activity"/>
    <property type="evidence" value="ECO:0007669"/>
    <property type="project" value="TreeGrafter"/>
</dbReference>
<feature type="domain" description="Potassium channel" evidence="10">
    <location>
        <begin position="225"/>
        <end position="293"/>
    </location>
</feature>
<sequence length="1314" mass="147378">MACDDGDGGRRNSSSSSSSRQELNATASIPQFGNDSGSLSNESASLKEKKKHKGPVGRFFLVLSNWISWFFKGWAKYSPLLAAVAAPMSTLLDIPALAACVALSSASLALNIVAMVLLLLRFSSFHGIWQRAANLSIVFWILKAIVALCNLFIFGAGEPRPPDSDFSEGFWCAVFSVLISGSIAFALFLHWLLGKIHPFDSGDDQEFRLTGRKFLLSVTGFTVLVGLEALAFSQLENWRYLDAIYFSIQTALTVGYGDITVQTAWGKVLLFIFAVLTLAQLGNAVSITIDWVQSRAVERRQKWLKKYSVAVHTSAVRRKPYATLIDEIALLHQINLHQESSGTLCGHFSACSVSGAWAPWCSTLSRDGATGRVFWVCYALMAVPVVTNFAVQTVTGILYTLTQHQFTDDMLSLERERDPETFAPHSHFVLRHHRRWEKVRRLYIDSLKEAGYMDDEDSMDDELDKEESPDGTPHDEKKSLKDQSDKDQTGYDRRRSKHENSQSNSDTLDENHHEKHEDDQYENVDGIPAEIRPDEEDKMVNSVLDKNTHKSAKEELLDRCFKSLVDGKHGHKNAKCDDPHHGEKGGYDENEWLNEPLRREQIEFYLLKQLIGRVTRLEAQARQMLIDSMDKDLAQTLLVADRNLQIRDAFQLYGEGDEGDDALKESEDAEQNRRNHTTEAQQEHIRQLEQDTNLISGDSYDDDMLTRVRRYRSTFAEILVLSSTLLGLEGDDLKRFERWHIQLEGGSYKKWHHQRFKNLTKPPHSRRKKLEQRLRRRNMDTEGKVRPPGYKAPKERDEDDYTKSGKMKKHHHHHGRKRATSSASAGQSDTPHVDQAQAEGRLSESDANAGRLPEEANHAHSRRSSRSSSHHDQHDSSSDQHGSSSHHRHHKKDKDGKDKDGKKKEPKKFKTKVWDAMEDELFRRTDKNVEDIIKAIPDEEEQEYLDKEKFARDLLLTSAERKKDSKQRESELKELRKEARRGELSGTKRGKRAAHEAEEGAEDEMLDDAGPSQQFDDAGAAERGEAGPGQKGRKGKKGDKPERDKDRGPDGYESPALSSDGDRDAAYGPNVWDTESDDEGPPDSDEHTDTDLADEDTDLNSPMPSDPSDGPLDGPLGVPKGTFGFDDTPAERELATHDPSSRKTKDGLRGGPPIMQPRRQYNPGPYQVMPPALSGPVVHPAQQSKGLTKKPKSPKKSTKSSPKRSTQPRQPPPQPQPQQPIQSSQASTNSSRSGTMTPRERELRKHAGHARLDDVLNTMNAGPDHLHPYATPGSAKYSGNGPILQDDEDRGNGKGLRRGDYCAPASQKIVGGLM</sequence>
<feature type="transmembrane region" description="Helical" evidence="9">
    <location>
        <begin position="214"/>
        <end position="232"/>
    </location>
</feature>
<feature type="compositionally biased region" description="Polar residues" evidence="8">
    <location>
        <begin position="820"/>
        <end position="830"/>
    </location>
</feature>
<comment type="caution">
    <text evidence="11">The sequence shown here is derived from an EMBL/GenBank/DDBJ whole genome shotgun (WGS) entry which is preliminary data.</text>
</comment>
<feature type="transmembrane region" description="Helical" evidence="9">
    <location>
        <begin position="56"/>
        <end position="74"/>
    </location>
</feature>
<dbReference type="InterPro" id="IPR013099">
    <property type="entry name" value="K_chnl_dom"/>
</dbReference>
<feature type="compositionally biased region" description="Basic and acidic residues" evidence="8">
    <location>
        <begin position="661"/>
        <end position="685"/>
    </location>
</feature>
<feature type="transmembrane region" description="Helical" evidence="9">
    <location>
        <begin position="373"/>
        <end position="401"/>
    </location>
</feature>
<feature type="compositionally biased region" description="Acidic residues" evidence="8">
    <location>
        <begin position="454"/>
        <end position="465"/>
    </location>
</feature>
<dbReference type="Proteomes" id="UP000002748">
    <property type="component" value="Unassembled WGS sequence"/>
</dbReference>
<feature type="compositionally biased region" description="Basic and acidic residues" evidence="8">
    <location>
        <begin position="771"/>
        <end position="785"/>
    </location>
</feature>
<accession>J6EXP2</accession>
<reference evidence="11 12" key="1">
    <citation type="journal article" date="2012" name="Eukaryot. Cell">
        <title>Draft genome sequence of CBS 2479, the standard type strain of Trichosporon asahii.</title>
        <authorList>
            <person name="Yang R.Y."/>
            <person name="Li H.T."/>
            <person name="Zhu H."/>
            <person name="Zhou G.P."/>
            <person name="Wang M."/>
            <person name="Wang L."/>
        </authorList>
    </citation>
    <scope>NUCLEOTIDE SEQUENCE [LARGE SCALE GENOMIC DNA]</scope>
    <source>
        <strain evidence="12">ATCC 90039 / CBS 2479 / JCM 2466 / KCTC 7840 / NCYC 2677 / UAMH 7654</strain>
    </source>
</reference>
<dbReference type="Gene3D" id="1.10.287.70">
    <property type="match status" value="1"/>
</dbReference>
<feature type="transmembrane region" description="Helical" evidence="9">
    <location>
        <begin position="94"/>
        <end position="120"/>
    </location>
</feature>
<dbReference type="Pfam" id="PF07885">
    <property type="entry name" value="Ion_trans_2"/>
    <property type="match status" value="1"/>
</dbReference>
<feature type="compositionally biased region" description="Basic and acidic residues" evidence="8">
    <location>
        <begin position="509"/>
        <end position="518"/>
    </location>
</feature>
<feature type="compositionally biased region" description="Low complexity" evidence="8">
    <location>
        <begin position="1099"/>
        <end position="1119"/>
    </location>
</feature>
<dbReference type="PANTHER" id="PTHR11003">
    <property type="entry name" value="POTASSIUM CHANNEL, SUBFAMILY K"/>
    <property type="match status" value="1"/>
</dbReference>
<keyword evidence="5" id="KW-0406">Ion transport</keyword>
<gene>
    <name evidence="11" type="ORF">A1Q1_03565</name>
</gene>
<evidence type="ECO:0000256" key="8">
    <source>
        <dbReference type="SAM" id="MobiDB-lite"/>
    </source>
</evidence>
<dbReference type="RefSeq" id="XP_014178838.1">
    <property type="nucleotide sequence ID" value="XM_014323363.1"/>
</dbReference>
<feature type="compositionally biased region" description="Polar residues" evidence="8">
    <location>
        <begin position="21"/>
        <end position="44"/>
    </location>
</feature>
<feature type="compositionally biased region" description="Basic residues" evidence="8">
    <location>
        <begin position="754"/>
        <end position="770"/>
    </location>
</feature>
<evidence type="ECO:0000313" key="11">
    <source>
        <dbReference type="EMBL" id="EJT47592.1"/>
    </source>
</evidence>
<feature type="compositionally biased region" description="Basic residues" evidence="8">
    <location>
        <begin position="1187"/>
        <end position="1202"/>
    </location>
</feature>
<keyword evidence="4 9" id="KW-1133">Transmembrane helix</keyword>
<evidence type="ECO:0000256" key="1">
    <source>
        <dbReference type="ARBA" id="ARBA00004141"/>
    </source>
</evidence>
<dbReference type="GO" id="GO:0015271">
    <property type="term" value="F:outward rectifier potassium channel activity"/>
    <property type="evidence" value="ECO:0007669"/>
    <property type="project" value="TreeGrafter"/>
</dbReference>
<name>J6EXP2_TRIAS</name>
<dbReference type="OrthoDB" id="297496at2759"/>
<feature type="region of interest" description="Disordered" evidence="8">
    <location>
        <begin position="454"/>
        <end position="525"/>
    </location>
</feature>
<feature type="compositionally biased region" description="Basic and acidic residues" evidence="8">
    <location>
        <begin position="959"/>
        <end position="983"/>
    </location>
</feature>
<feature type="compositionally biased region" description="Low complexity" evidence="8">
    <location>
        <begin position="1219"/>
        <end position="1233"/>
    </location>
</feature>